<dbReference type="AlphaFoldDB" id="A0A6H1ZJG3"/>
<accession>A0A6H1ZJG3</accession>
<gene>
    <name evidence="1" type="ORF">TM448A00666_0009</name>
    <name evidence="2" type="ORF">TM448B00795_0021</name>
</gene>
<organism evidence="1">
    <name type="scientific">viral metagenome</name>
    <dbReference type="NCBI Taxonomy" id="1070528"/>
    <lineage>
        <taxon>unclassified sequences</taxon>
        <taxon>metagenomes</taxon>
        <taxon>organismal metagenomes</taxon>
    </lineage>
</organism>
<reference evidence="1" key="1">
    <citation type="submission" date="2020-03" db="EMBL/GenBank/DDBJ databases">
        <title>The deep terrestrial virosphere.</title>
        <authorList>
            <person name="Holmfeldt K."/>
            <person name="Nilsson E."/>
            <person name="Simone D."/>
            <person name="Lopez-Fernandez M."/>
            <person name="Wu X."/>
            <person name="de Brujin I."/>
            <person name="Lundin D."/>
            <person name="Andersson A."/>
            <person name="Bertilsson S."/>
            <person name="Dopson M."/>
        </authorList>
    </citation>
    <scope>NUCLEOTIDE SEQUENCE</scope>
    <source>
        <strain evidence="1">TM448A00666</strain>
        <strain evidence="2">TM448B00795</strain>
    </source>
</reference>
<evidence type="ECO:0000313" key="1">
    <source>
        <dbReference type="EMBL" id="QJA47405.1"/>
    </source>
</evidence>
<evidence type="ECO:0000313" key="2">
    <source>
        <dbReference type="EMBL" id="QJH96707.1"/>
    </source>
</evidence>
<name>A0A6H1ZJG3_9ZZZZ</name>
<protein>
    <submittedName>
        <fullName evidence="1">Uncharacterized protein</fullName>
    </submittedName>
</protein>
<dbReference type="EMBL" id="MT144042">
    <property type="protein sequence ID" value="QJA47405.1"/>
    <property type="molecule type" value="Genomic_DNA"/>
</dbReference>
<dbReference type="EMBL" id="MT144659">
    <property type="protein sequence ID" value="QJH96707.1"/>
    <property type="molecule type" value="Genomic_DNA"/>
</dbReference>
<sequence>MNKKDIEKIKQEGFDEAIEEMIVEAKQKMMKEIKSLEKIKEISKPHQKRKKTKHMK</sequence>
<proteinExistence type="predicted"/>